<proteinExistence type="predicted"/>
<evidence type="ECO:0000313" key="1">
    <source>
        <dbReference type="EMBL" id="RCK78107.1"/>
    </source>
</evidence>
<reference evidence="1 2" key="1">
    <citation type="submission" date="2018-05" db="EMBL/GenBank/DDBJ databases">
        <title>A metagenomic window into the 2 km-deep terrestrial subsurface aquifer revealed taxonomically and functionally diverse microbial community comprising novel uncultured bacterial lineages.</title>
        <authorList>
            <person name="Kadnikov V.V."/>
            <person name="Mardanov A.V."/>
            <person name="Beletsky A.V."/>
            <person name="Banks D."/>
            <person name="Pimenov N.V."/>
            <person name="Frank Y.A."/>
            <person name="Karnachuk O.V."/>
            <person name="Ravin N.V."/>
        </authorList>
    </citation>
    <scope>NUCLEOTIDE SEQUENCE [LARGE SCALE GENOMIC DNA]</scope>
    <source>
        <strain evidence="1">BY5</strain>
    </source>
</reference>
<evidence type="ECO:0000313" key="2">
    <source>
        <dbReference type="Proteomes" id="UP000252355"/>
    </source>
</evidence>
<dbReference type="Pfam" id="PF06940">
    <property type="entry name" value="DUF1287"/>
    <property type="match status" value="1"/>
</dbReference>
<organism evidence="1 2">
    <name type="scientific">Candidatus Ozemobacter sibiricus</name>
    <dbReference type="NCBI Taxonomy" id="2268124"/>
    <lineage>
        <taxon>Bacteria</taxon>
        <taxon>Candidatus Ozemobacteria</taxon>
        <taxon>Candidatus Ozemobacterales</taxon>
        <taxon>Candidatus Ozemobacteraceae</taxon>
        <taxon>Candidatus Ozemobacter</taxon>
    </lineage>
</organism>
<accession>A0A367ZJS3</accession>
<name>A0A367ZJS3_9BACT</name>
<dbReference type="AlphaFoldDB" id="A0A367ZJS3"/>
<sequence length="186" mass="20740">MGQPIAHSTCPGPADLIAAAMAQVGQTVYYDPAYVKLAYPGGDVPLERGVCTDVVIRALRRLGFDLQKEVHEDMRRAFAAYPRKWGLTRPDPNIDHRRVPNLMTFFARRGKARPLPVVPTAVEPGDLIAWSLPDGRPHIGIVTDRPSGTASRWLVVHNIGAGAQLEDVLLEFKIIGHYRLFPWSWR</sequence>
<dbReference type="InterPro" id="IPR009706">
    <property type="entry name" value="DUF1287"/>
</dbReference>
<dbReference type="PIRSF" id="PIRSF011444">
    <property type="entry name" value="DUF1287"/>
    <property type="match status" value="1"/>
</dbReference>
<dbReference type="EMBL" id="QOQW01000027">
    <property type="protein sequence ID" value="RCK78107.1"/>
    <property type="molecule type" value="Genomic_DNA"/>
</dbReference>
<comment type="caution">
    <text evidence="1">The sequence shown here is derived from an EMBL/GenBank/DDBJ whole genome shotgun (WGS) entry which is preliminary data.</text>
</comment>
<evidence type="ECO:0008006" key="3">
    <source>
        <dbReference type="Google" id="ProtNLM"/>
    </source>
</evidence>
<protein>
    <recommendedName>
        <fullName evidence="3">DUF1287 domain-containing protein</fullName>
    </recommendedName>
</protein>
<gene>
    <name evidence="1" type="ORF">OZSIB_1756</name>
</gene>
<dbReference type="Proteomes" id="UP000252355">
    <property type="component" value="Unassembled WGS sequence"/>
</dbReference>